<name>A0A1I7WAS6_HETBA</name>
<protein>
    <submittedName>
        <fullName evidence="2">Secreted protein</fullName>
    </submittedName>
</protein>
<evidence type="ECO:0000313" key="1">
    <source>
        <dbReference type="Proteomes" id="UP000095283"/>
    </source>
</evidence>
<accession>A0A1I7WAS6</accession>
<evidence type="ECO:0000313" key="2">
    <source>
        <dbReference type="WBParaSite" id="Hba_01803"/>
    </source>
</evidence>
<reference evidence="2" key="1">
    <citation type="submission" date="2016-11" db="UniProtKB">
        <authorList>
            <consortium name="WormBaseParasite"/>
        </authorList>
    </citation>
    <scope>IDENTIFICATION</scope>
</reference>
<proteinExistence type="predicted"/>
<sequence length="93" mass="10788">MSCCLPHCQFEICISMIINLVILVYFRDEYGVFRIIVQICSLHSTLIPNQPMPVSKDISVCKPAFYFIQGNMSSFISDYKYFSHVHFIGRDNI</sequence>
<keyword evidence="1" id="KW-1185">Reference proteome</keyword>
<dbReference type="Proteomes" id="UP000095283">
    <property type="component" value="Unplaced"/>
</dbReference>
<dbReference type="WBParaSite" id="Hba_01803">
    <property type="protein sequence ID" value="Hba_01803"/>
    <property type="gene ID" value="Hba_01803"/>
</dbReference>
<organism evidence="1 2">
    <name type="scientific">Heterorhabditis bacteriophora</name>
    <name type="common">Entomopathogenic nematode worm</name>
    <dbReference type="NCBI Taxonomy" id="37862"/>
    <lineage>
        <taxon>Eukaryota</taxon>
        <taxon>Metazoa</taxon>
        <taxon>Ecdysozoa</taxon>
        <taxon>Nematoda</taxon>
        <taxon>Chromadorea</taxon>
        <taxon>Rhabditida</taxon>
        <taxon>Rhabditina</taxon>
        <taxon>Rhabditomorpha</taxon>
        <taxon>Strongyloidea</taxon>
        <taxon>Heterorhabditidae</taxon>
        <taxon>Heterorhabditis</taxon>
    </lineage>
</organism>
<dbReference type="AlphaFoldDB" id="A0A1I7WAS6"/>